<sequence>AGFWIPNTQGTNPRERESDLETFLELFWRISSPLELGNQAWRWRLKI</sequence>
<organism evidence="2 3">
    <name type="scientific">Linum tenue</name>
    <dbReference type="NCBI Taxonomy" id="586396"/>
    <lineage>
        <taxon>Eukaryota</taxon>
        <taxon>Viridiplantae</taxon>
        <taxon>Streptophyta</taxon>
        <taxon>Embryophyta</taxon>
        <taxon>Tracheophyta</taxon>
        <taxon>Spermatophyta</taxon>
        <taxon>Magnoliopsida</taxon>
        <taxon>eudicotyledons</taxon>
        <taxon>Gunneridae</taxon>
        <taxon>Pentapetalae</taxon>
        <taxon>rosids</taxon>
        <taxon>fabids</taxon>
        <taxon>Malpighiales</taxon>
        <taxon>Linaceae</taxon>
        <taxon>Linum</taxon>
    </lineage>
</organism>
<evidence type="ECO:0000313" key="1">
    <source>
        <dbReference type="EMBL" id="CAI0422518.1"/>
    </source>
</evidence>
<proteinExistence type="predicted"/>
<gene>
    <name evidence="1" type="ORF">LITE_LOCUS19166</name>
    <name evidence="2" type="ORF">LITE_LOCUS40683</name>
</gene>
<feature type="non-terminal residue" evidence="2">
    <location>
        <position position="1"/>
    </location>
</feature>
<protein>
    <submittedName>
        <fullName evidence="2">Uncharacterized protein</fullName>
    </submittedName>
</protein>
<evidence type="ECO:0000313" key="2">
    <source>
        <dbReference type="EMBL" id="CAI0476228.1"/>
    </source>
</evidence>
<name>A0AAV0Q1G2_9ROSI</name>
<evidence type="ECO:0000313" key="3">
    <source>
        <dbReference type="Proteomes" id="UP001154282"/>
    </source>
</evidence>
<dbReference type="EMBL" id="CAMGYJ010000009">
    <property type="protein sequence ID" value="CAI0476228.1"/>
    <property type="molecule type" value="Genomic_DNA"/>
</dbReference>
<dbReference type="Proteomes" id="UP001154282">
    <property type="component" value="Unassembled WGS sequence"/>
</dbReference>
<dbReference type="AlphaFoldDB" id="A0AAV0Q1G2"/>
<keyword evidence="3" id="KW-1185">Reference proteome</keyword>
<reference evidence="2" key="1">
    <citation type="submission" date="2022-08" db="EMBL/GenBank/DDBJ databases">
        <authorList>
            <person name="Gutierrez-Valencia J."/>
        </authorList>
    </citation>
    <scope>NUCLEOTIDE SEQUENCE</scope>
</reference>
<comment type="caution">
    <text evidence="2">The sequence shown here is derived from an EMBL/GenBank/DDBJ whole genome shotgun (WGS) entry which is preliminary data.</text>
</comment>
<accession>A0AAV0Q1G2</accession>
<dbReference type="EMBL" id="CAMGYJ010000005">
    <property type="protein sequence ID" value="CAI0422518.1"/>
    <property type="molecule type" value="Genomic_DNA"/>
</dbReference>